<evidence type="ECO:0000313" key="1">
    <source>
        <dbReference type="EMBL" id="MFC6387512.1"/>
    </source>
</evidence>
<keyword evidence="2" id="KW-1185">Reference proteome</keyword>
<dbReference type="RefSeq" id="WP_253077260.1">
    <property type="nucleotide sequence ID" value="NZ_JAMXWN010000018.1"/>
</dbReference>
<comment type="caution">
    <text evidence="1">The sequence shown here is derived from an EMBL/GenBank/DDBJ whole genome shotgun (WGS) entry which is preliminary data.</text>
</comment>
<organism evidence="1 2">
    <name type="scientific">Sporolactobacillus kofuensis</name>
    <dbReference type="NCBI Taxonomy" id="269672"/>
    <lineage>
        <taxon>Bacteria</taxon>
        <taxon>Bacillati</taxon>
        <taxon>Bacillota</taxon>
        <taxon>Bacilli</taxon>
        <taxon>Bacillales</taxon>
        <taxon>Sporolactobacillaceae</taxon>
        <taxon>Sporolactobacillus</taxon>
    </lineage>
</organism>
<name>A0ABW1WJE2_9BACL</name>
<accession>A0ABW1WJE2</accession>
<dbReference type="Proteomes" id="UP001596267">
    <property type="component" value="Unassembled WGS sequence"/>
</dbReference>
<dbReference type="EMBL" id="JBHSTQ010000016">
    <property type="protein sequence ID" value="MFC6387512.1"/>
    <property type="molecule type" value="Genomic_DNA"/>
</dbReference>
<evidence type="ECO:0000313" key="2">
    <source>
        <dbReference type="Proteomes" id="UP001596267"/>
    </source>
</evidence>
<reference evidence="2" key="1">
    <citation type="journal article" date="2019" name="Int. J. Syst. Evol. Microbiol.">
        <title>The Global Catalogue of Microorganisms (GCM) 10K type strain sequencing project: providing services to taxonomists for standard genome sequencing and annotation.</title>
        <authorList>
            <consortium name="The Broad Institute Genomics Platform"/>
            <consortium name="The Broad Institute Genome Sequencing Center for Infectious Disease"/>
            <person name="Wu L."/>
            <person name="Ma J."/>
        </authorList>
    </citation>
    <scope>NUCLEOTIDE SEQUENCE [LARGE SCALE GENOMIC DNA]</scope>
    <source>
        <strain evidence="2">CCUG 42001</strain>
    </source>
</reference>
<gene>
    <name evidence="1" type="ORF">ACFP7A_12970</name>
</gene>
<protein>
    <submittedName>
        <fullName evidence="1">Uncharacterized protein</fullName>
    </submittedName>
</protein>
<sequence>MSNFGLLGFIFGCFAFAYAVSNSTHIEKKYRDLEQRVKELEEKENSFS</sequence>
<proteinExistence type="predicted"/>